<dbReference type="SMART" id="SM00275">
    <property type="entry name" value="G_alpha"/>
    <property type="match status" value="1"/>
</dbReference>
<feature type="binding site" evidence="7">
    <location>
        <begin position="43"/>
        <end position="48"/>
    </location>
    <ligand>
        <name>GTP</name>
        <dbReference type="ChEBI" id="CHEBI:37565"/>
    </ligand>
</feature>
<keyword evidence="2 8" id="KW-0479">Metal-binding</keyword>
<evidence type="ECO:0000313" key="11">
    <source>
        <dbReference type="Proteomes" id="UP000241769"/>
    </source>
</evidence>
<evidence type="ECO:0000256" key="4">
    <source>
        <dbReference type="ARBA" id="ARBA00022842"/>
    </source>
</evidence>
<proteinExistence type="inferred from homology"/>
<dbReference type="PROSITE" id="PS51882">
    <property type="entry name" value="G_ALPHA"/>
    <property type="match status" value="1"/>
</dbReference>
<dbReference type="Proteomes" id="UP000241769">
    <property type="component" value="Unassembled WGS sequence"/>
</dbReference>
<keyword evidence="11" id="KW-1185">Reference proteome</keyword>
<dbReference type="GO" id="GO:0005834">
    <property type="term" value="C:heterotrimeric G-protein complex"/>
    <property type="evidence" value="ECO:0007669"/>
    <property type="project" value="TreeGrafter"/>
</dbReference>
<dbReference type="Pfam" id="PF00503">
    <property type="entry name" value="G-alpha"/>
    <property type="match status" value="1"/>
</dbReference>
<dbReference type="Gene3D" id="1.10.400.10">
    <property type="entry name" value="GI Alpha 1, domain 2-like"/>
    <property type="match status" value="1"/>
</dbReference>
<organism evidence="10 11">
    <name type="scientific">Planoprotostelium fungivorum</name>
    <dbReference type="NCBI Taxonomy" id="1890364"/>
    <lineage>
        <taxon>Eukaryota</taxon>
        <taxon>Amoebozoa</taxon>
        <taxon>Evosea</taxon>
        <taxon>Variosea</taxon>
        <taxon>Cavosteliida</taxon>
        <taxon>Cavosteliaceae</taxon>
        <taxon>Planoprotostelium</taxon>
    </lineage>
</organism>
<evidence type="ECO:0000256" key="3">
    <source>
        <dbReference type="ARBA" id="ARBA00022741"/>
    </source>
</evidence>
<evidence type="ECO:0000256" key="2">
    <source>
        <dbReference type="ARBA" id="ARBA00022723"/>
    </source>
</evidence>
<sequence length="509" mass="59225">MGNSCASPSVKSTEDNERINKSLRMDKKKYEEEVRLLLLGAGESGKSTIAKQMKIIHLNGFNESEKASYVETIHYNIYNAMKQMIGATHSLKAAERIMTDHTYFTNLLSPKQAREIARLWEDPSIRAVYKRSSEYQLTDSTEYYMNDLTRVTATDYLPTEQDILRSRVKTTGIIETTFYLEKMYFRWMHCFSEVTAVIFCVALSEYDLKLSEDETVNRMHESLKLFKDVCNSKWFFNTAMILFLNKKDLFQQKIEKCDLNMCFPDYTGGCNYDNAVKFISEKFVQQNENPKKLIYCHQTCATDTKNIETIFNAVNDVLLDEILSNLGIDVILQFIYENDIEATEIQRCSSSLSCSRCRDSIFDTNVRGGDRVERKSVRDKVKRRKWAELRCVCSCFRSTRNREGYQSGWFLFSIKSWAGKETFETTTEHYRQTLAISNTRTTYDEHHLYIFVTMDRYRKIRSSTAPTAVGSAELPRRKFTSAFLYSSMQERPSFYRSPETSRKSNGDSP</sequence>
<feature type="binding site" evidence="8">
    <location>
        <position position="47"/>
    </location>
    <ligand>
        <name>Mg(2+)</name>
        <dbReference type="ChEBI" id="CHEBI:18420"/>
    </ligand>
</feature>
<dbReference type="PANTHER" id="PTHR10218:SF302">
    <property type="entry name" value="GUANINE NUCLEOTIDE-BINDING PROTEIN ALPHA-5 SUBUNIT"/>
    <property type="match status" value="1"/>
</dbReference>
<name>A0A2P6NQI8_9EUKA</name>
<dbReference type="GO" id="GO:0005525">
    <property type="term" value="F:GTP binding"/>
    <property type="evidence" value="ECO:0007669"/>
    <property type="project" value="UniProtKB-KW"/>
</dbReference>
<dbReference type="InterPro" id="IPR027417">
    <property type="entry name" value="P-loop_NTPase"/>
</dbReference>
<dbReference type="GO" id="GO:0007188">
    <property type="term" value="P:adenylate cyclase-modulating G protein-coupled receptor signaling pathway"/>
    <property type="evidence" value="ECO:0007669"/>
    <property type="project" value="TreeGrafter"/>
</dbReference>
<evidence type="ECO:0000256" key="9">
    <source>
        <dbReference type="SAM" id="MobiDB-lite"/>
    </source>
</evidence>
<keyword evidence="3 7" id="KW-0547">Nucleotide-binding</keyword>
<evidence type="ECO:0000256" key="1">
    <source>
        <dbReference type="ARBA" id="ARBA00005804"/>
    </source>
</evidence>
<comment type="caution">
    <text evidence="10">The sequence shown here is derived from an EMBL/GenBank/DDBJ whole genome shotgun (WGS) entry which is preliminary data.</text>
</comment>
<dbReference type="STRING" id="1890364.A0A2P6NQI8"/>
<dbReference type="AlphaFoldDB" id="A0A2P6NQI8"/>
<dbReference type="FunFam" id="3.40.50.300:FF:002307">
    <property type="entry name" value="Guanine nucleotide-binding protein G(k) subunit alpha"/>
    <property type="match status" value="1"/>
</dbReference>
<feature type="compositionally biased region" description="Polar residues" evidence="9">
    <location>
        <begin position="1"/>
        <end position="11"/>
    </location>
</feature>
<dbReference type="SUPFAM" id="SSF52540">
    <property type="entry name" value="P-loop containing nucleoside triphosphate hydrolases"/>
    <property type="match status" value="1"/>
</dbReference>
<evidence type="ECO:0000256" key="5">
    <source>
        <dbReference type="ARBA" id="ARBA00023134"/>
    </source>
</evidence>
<feature type="compositionally biased region" description="Basic and acidic residues" evidence="9">
    <location>
        <begin position="12"/>
        <end position="22"/>
    </location>
</feature>
<feature type="binding site" evidence="7">
    <location>
        <begin position="245"/>
        <end position="248"/>
    </location>
    <ligand>
        <name>GTP</name>
        <dbReference type="ChEBI" id="CHEBI:37565"/>
    </ligand>
</feature>
<keyword evidence="5 7" id="KW-0342">GTP-binding</keyword>
<dbReference type="Gene3D" id="3.40.50.300">
    <property type="entry name" value="P-loop containing nucleotide triphosphate hydrolases"/>
    <property type="match status" value="1"/>
</dbReference>
<dbReference type="InterPro" id="IPR011025">
    <property type="entry name" value="GproteinA_insert"/>
</dbReference>
<feature type="binding site" evidence="7">
    <location>
        <position position="301"/>
    </location>
    <ligand>
        <name>GTP</name>
        <dbReference type="ChEBI" id="CHEBI:37565"/>
    </ligand>
</feature>
<feature type="binding site" evidence="7">
    <location>
        <begin position="139"/>
        <end position="140"/>
    </location>
    <ligand>
        <name>GTP</name>
        <dbReference type="ChEBI" id="CHEBI:37565"/>
    </ligand>
</feature>
<dbReference type="GO" id="GO:0005737">
    <property type="term" value="C:cytoplasm"/>
    <property type="evidence" value="ECO:0007669"/>
    <property type="project" value="TreeGrafter"/>
</dbReference>
<feature type="region of interest" description="Disordered" evidence="9">
    <location>
        <begin position="1"/>
        <end position="22"/>
    </location>
</feature>
<protein>
    <submittedName>
        <fullName evidence="10">Guanine nucleotide-binding protein G(I) subunit alpha-2</fullName>
    </submittedName>
</protein>
<dbReference type="FunCoup" id="A0A2P6NQI8">
    <property type="interactions" value="111"/>
</dbReference>
<evidence type="ECO:0000256" key="7">
    <source>
        <dbReference type="PIRSR" id="PIRSR601019-1"/>
    </source>
</evidence>
<reference evidence="10 11" key="1">
    <citation type="journal article" date="2018" name="Genome Biol. Evol.">
        <title>Multiple Roots of Fruiting Body Formation in Amoebozoa.</title>
        <authorList>
            <person name="Hillmann F."/>
            <person name="Forbes G."/>
            <person name="Novohradska S."/>
            <person name="Ferling I."/>
            <person name="Riege K."/>
            <person name="Groth M."/>
            <person name="Westermann M."/>
            <person name="Marz M."/>
            <person name="Spaller T."/>
            <person name="Winckler T."/>
            <person name="Schaap P."/>
            <person name="Glockner G."/>
        </authorList>
    </citation>
    <scope>NUCLEOTIDE SEQUENCE [LARGE SCALE GENOMIC DNA]</scope>
    <source>
        <strain evidence="10 11">Jena</strain>
    </source>
</reference>
<evidence type="ECO:0000313" key="10">
    <source>
        <dbReference type="EMBL" id="PRP86204.1"/>
    </source>
</evidence>
<dbReference type="CDD" id="cd00066">
    <property type="entry name" value="G-alpha"/>
    <property type="match status" value="1"/>
</dbReference>
<feature type="binding site" evidence="8">
    <location>
        <position position="170"/>
    </location>
    <ligand>
        <name>Mg(2+)</name>
        <dbReference type="ChEBI" id="CHEBI:18420"/>
    </ligand>
</feature>
<dbReference type="InterPro" id="IPR001019">
    <property type="entry name" value="Gprotein_alpha_su"/>
</dbReference>
<evidence type="ECO:0000256" key="6">
    <source>
        <dbReference type="ARBA" id="ARBA00023224"/>
    </source>
</evidence>
<dbReference type="GO" id="GO:0001664">
    <property type="term" value="F:G protein-coupled receptor binding"/>
    <property type="evidence" value="ECO:0007669"/>
    <property type="project" value="TreeGrafter"/>
</dbReference>
<accession>A0A2P6NQI8</accession>
<comment type="similarity">
    <text evidence="1">Belongs to the G-alpha family.</text>
</comment>
<dbReference type="SUPFAM" id="SSF47895">
    <property type="entry name" value="Transducin (alpha subunit), insertion domain"/>
    <property type="match status" value="1"/>
</dbReference>
<gene>
    <name evidence="10" type="ORF">PROFUN_05720</name>
</gene>
<dbReference type="GO" id="GO:0031683">
    <property type="term" value="F:G-protein beta/gamma-subunit complex binding"/>
    <property type="evidence" value="ECO:0007669"/>
    <property type="project" value="InterPro"/>
</dbReference>
<dbReference type="GO" id="GO:0046872">
    <property type="term" value="F:metal ion binding"/>
    <property type="evidence" value="ECO:0007669"/>
    <property type="project" value="UniProtKB-KW"/>
</dbReference>
<keyword evidence="6" id="KW-0807">Transducer</keyword>
<dbReference type="InParanoid" id="A0A2P6NQI8"/>
<dbReference type="PRINTS" id="PR00318">
    <property type="entry name" value="GPROTEINA"/>
</dbReference>
<dbReference type="EMBL" id="MDYQ01000034">
    <property type="protein sequence ID" value="PRP86204.1"/>
    <property type="molecule type" value="Genomic_DNA"/>
</dbReference>
<dbReference type="GO" id="GO:0003924">
    <property type="term" value="F:GTPase activity"/>
    <property type="evidence" value="ECO:0007669"/>
    <property type="project" value="InterPro"/>
</dbReference>
<feature type="binding site" evidence="7">
    <location>
        <begin position="164"/>
        <end position="170"/>
    </location>
    <ligand>
        <name>GTP</name>
        <dbReference type="ChEBI" id="CHEBI:37565"/>
    </ligand>
</feature>
<dbReference type="PANTHER" id="PTHR10218">
    <property type="entry name" value="GTP-BINDING PROTEIN ALPHA SUBUNIT"/>
    <property type="match status" value="1"/>
</dbReference>
<dbReference type="OrthoDB" id="5817230at2759"/>
<evidence type="ECO:0000256" key="8">
    <source>
        <dbReference type="PIRSR" id="PIRSR601019-2"/>
    </source>
</evidence>
<keyword evidence="4 8" id="KW-0460">Magnesium</keyword>